<name>A0ABV8KIB0_9ACTN</name>
<evidence type="ECO:0000313" key="1">
    <source>
        <dbReference type="EMBL" id="MFC4105814.1"/>
    </source>
</evidence>
<reference evidence="2" key="1">
    <citation type="journal article" date="2019" name="Int. J. Syst. Evol. Microbiol.">
        <title>The Global Catalogue of Microorganisms (GCM) 10K type strain sequencing project: providing services to taxonomists for standard genome sequencing and annotation.</title>
        <authorList>
            <consortium name="The Broad Institute Genomics Platform"/>
            <consortium name="The Broad Institute Genome Sequencing Center for Infectious Disease"/>
            <person name="Wu L."/>
            <person name="Ma J."/>
        </authorList>
    </citation>
    <scope>NUCLEOTIDE SEQUENCE [LARGE SCALE GENOMIC DNA]</scope>
    <source>
        <strain evidence="2">2902at01</strain>
    </source>
</reference>
<comment type="caution">
    <text evidence="1">The sequence shown here is derived from an EMBL/GenBank/DDBJ whole genome shotgun (WGS) entry which is preliminary data.</text>
</comment>
<proteinExistence type="predicted"/>
<dbReference type="InterPro" id="IPR027472">
    <property type="entry name" value="Pput2613-NH3ase"/>
</dbReference>
<accession>A0ABV8KIB0</accession>
<dbReference type="RefSeq" id="WP_377543539.1">
    <property type="nucleotide sequence ID" value="NZ_JBHSBN010000004.1"/>
</dbReference>
<keyword evidence="2" id="KW-1185">Reference proteome</keyword>
<evidence type="ECO:0000313" key="2">
    <source>
        <dbReference type="Proteomes" id="UP001595868"/>
    </source>
</evidence>
<sequence length="43" mass="4656">MRGQLPPCSRCKGAMNRMVRELGVSVTYTWDGAKGAGTWKAKG</sequence>
<protein>
    <submittedName>
        <fullName evidence="1">Uncharacterized protein</fullName>
    </submittedName>
</protein>
<organism evidence="1 2">
    <name type="scientific">Micromonospora zhanjiangensis</name>
    <dbReference type="NCBI Taxonomy" id="1522057"/>
    <lineage>
        <taxon>Bacteria</taxon>
        <taxon>Bacillati</taxon>
        <taxon>Actinomycetota</taxon>
        <taxon>Actinomycetes</taxon>
        <taxon>Micromonosporales</taxon>
        <taxon>Micromonosporaceae</taxon>
        <taxon>Micromonospora</taxon>
    </lineage>
</organism>
<dbReference type="EMBL" id="JBHSBN010000004">
    <property type="protein sequence ID" value="MFC4105814.1"/>
    <property type="molecule type" value="Genomic_DNA"/>
</dbReference>
<gene>
    <name evidence="1" type="ORF">ACFOX0_07680</name>
</gene>
<dbReference type="Proteomes" id="UP001595868">
    <property type="component" value="Unassembled WGS sequence"/>
</dbReference>
<dbReference type="Pfam" id="PF14427">
    <property type="entry name" value="Pput2613-deam"/>
    <property type="match status" value="1"/>
</dbReference>